<dbReference type="InterPro" id="IPR029052">
    <property type="entry name" value="Metallo-depent_PP-like"/>
</dbReference>
<feature type="domain" description="Calcineurin-like phosphoesterase" evidence="1">
    <location>
        <begin position="20"/>
        <end position="168"/>
    </location>
</feature>
<proteinExistence type="predicted"/>
<sequence length="205" mass="23773">MKILSVSDKVEKQLLTRGNTLLPAHPDIILACGDLPPEYLTELREFYSVPLYYIEGNHDIRYDDSPPLGCTNIHAQIITEQGIRIMGLSGSRWYNGGKNQYTEPEMKKTIRSLWFQLLQVNRMDIIITHAPPRFINDKEDPCHKGFRSFSSLIKKHKPVWFVHGHIHSFFKTPADRLTQVCETKVLNCYGFFFFETELVEEQAKS</sequence>
<evidence type="ECO:0000259" key="1">
    <source>
        <dbReference type="Pfam" id="PF00149"/>
    </source>
</evidence>
<dbReference type="SUPFAM" id="SSF56300">
    <property type="entry name" value="Metallo-dependent phosphatases"/>
    <property type="match status" value="1"/>
</dbReference>
<dbReference type="KEGG" id="dsf:UWK_00052"/>
<dbReference type="RefSeq" id="WP_015402339.1">
    <property type="nucleotide sequence ID" value="NC_020304.1"/>
</dbReference>
<dbReference type="GO" id="GO:0016787">
    <property type="term" value="F:hydrolase activity"/>
    <property type="evidence" value="ECO:0007669"/>
    <property type="project" value="InterPro"/>
</dbReference>
<gene>
    <name evidence="2" type="ordered locus">UWK_00052</name>
</gene>
<dbReference type="EMBL" id="CP003985">
    <property type="protein sequence ID" value="AGF76640.1"/>
    <property type="molecule type" value="Genomic_DNA"/>
</dbReference>
<dbReference type="InterPro" id="IPR004843">
    <property type="entry name" value="Calcineurin-like_PHP"/>
</dbReference>
<dbReference type="Proteomes" id="UP000011721">
    <property type="component" value="Chromosome"/>
</dbReference>
<protein>
    <submittedName>
        <fullName evidence="2">Putative phosphoesterase, ICC</fullName>
    </submittedName>
</protein>
<accession>M1PA14</accession>
<keyword evidence="3" id="KW-1185">Reference proteome</keyword>
<dbReference type="Pfam" id="PF00149">
    <property type="entry name" value="Metallophos"/>
    <property type="match status" value="1"/>
</dbReference>
<dbReference type="Gene3D" id="3.60.21.10">
    <property type="match status" value="1"/>
</dbReference>
<dbReference type="eggNOG" id="COG2129">
    <property type="taxonomic scope" value="Bacteria"/>
</dbReference>
<dbReference type="AlphaFoldDB" id="M1PA14"/>
<name>M1PA14_DESSD</name>
<reference evidence="3" key="1">
    <citation type="journal article" date="2013" name="Stand. Genomic Sci.">
        <title>Complete genome sequence of Desulfocapsa sulfexigens, a marine deltaproteobacterium specialized in disproportionating inorganic sulfur compounds.</title>
        <authorList>
            <person name="Finster K.W."/>
            <person name="Kjeldsen K.U."/>
            <person name="Kube M."/>
            <person name="Reinhardt R."/>
            <person name="Mussmann M."/>
            <person name="Amann R."/>
            <person name="Schreiber L."/>
        </authorList>
    </citation>
    <scope>NUCLEOTIDE SEQUENCE [LARGE SCALE GENOMIC DNA]</scope>
    <source>
        <strain evidence="3">DSM 10523 / SB164P1</strain>
    </source>
</reference>
<evidence type="ECO:0000313" key="2">
    <source>
        <dbReference type="EMBL" id="AGF76640.1"/>
    </source>
</evidence>
<evidence type="ECO:0000313" key="3">
    <source>
        <dbReference type="Proteomes" id="UP000011721"/>
    </source>
</evidence>
<dbReference type="HOGENOM" id="CLU_095253_0_0_7"/>
<dbReference type="STRING" id="1167006.UWK_00052"/>
<organism evidence="2 3">
    <name type="scientific">Desulfocapsa sulfexigens (strain DSM 10523 / SB164P1)</name>
    <dbReference type="NCBI Taxonomy" id="1167006"/>
    <lineage>
        <taxon>Bacteria</taxon>
        <taxon>Pseudomonadati</taxon>
        <taxon>Thermodesulfobacteriota</taxon>
        <taxon>Desulfobulbia</taxon>
        <taxon>Desulfobulbales</taxon>
        <taxon>Desulfocapsaceae</taxon>
        <taxon>Desulfocapsa</taxon>
    </lineage>
</organism>
<dbReference type="OrthoDB" id="332939at2"/>